<keyword evidence="2" id="KW-0812">Transmembrane</keyword>
<dbReference type="InterPro" id="IPR036249">
    <property type="entry name" value="Thioredoxin-like_sf"/>
</dbReference>
<protein>
    <submittedName>
        <fullName evidence="4">Thioredoxin domain-containing protein</fullName>
    </submittedName>
</protein>
<reference evidence="4 5" key="1">
    <citation type="submission" date="2020-03" db="EMBL/GenBank/DDBJ databases">
        <title>Draft genome of Streptomyces sp. ventii, isolated from the Axial Seamount in the Pacific Ocean, and resequencing of the two type strains Streptomyces lonarensis strain NCL 716 and Streptomyces bohaiensis strain 11A07.</title>
        <authorList>
            <person name="Loughran R.M."/>
            <person name="Pfannmuller K.M."/>
            <person name="Wasson B.J."/>
            <person name="Deadmond M.C."/>
            <person name="Paddock B.E."/>
            <person name="Koyack M.J."/>
            <person name="Gallegos D.A."/>
            <person name="Mitchell E.A."/>
            <person name="Ushijima B."/>
            <person name="Saw J.H."/>
            <person name="Mcphail K.L."/>
            <person name="Videau P."/>
        </authorList>
    </citation>
    <scope>NUCLEOTIDE SEQUENCE [LARGE SCALE GENOMIC DNA]</scope>
    <source>
        <strain evidence="5">5675061</strain>
    </source>
</reference>
<feature type="compositionally biased region" description="Basic and acidic residues" evidence="1">
    <location>
        <begin position="1"/>
        <end position="27"/>
    </location>
</feature>
<keyword evidence="5" id="KW-1185">Reference proteome</keyword>
<keyword evidence="2" id="KW-1133">Transmembrane helix</keyword>
<organism evidence="4 5">
    <name type="scientific">Streptomyces spiramenti</name>
    <dbReference type="NCBI Taxonomy" id="2720606"/>
    <lineage>
        <taxon>Bacteria</taxon>
        <taxon>Bacillati</taxon>
        <taxon>Actinomycetota</taxon>
        <taxon>Actinomycetes</taxon>
        <taxon>Kitasatosporales</taxon>
        <taxon>Streptomycetaceae</taxon>
        <taxon>Streptomyces</taxon>
    </lineage>
</organism>
<feature type="domain" description="Thioredoxin-like fold" evidence="3">
    <location>
        <begin position="99"/>
        <end position="278"/>
    </location>
</feature>
<evidence type="ECO:0000313" key="5">
    <source>
        <dbReference type="Proteomes" id="UP000746503"/>
    </source>
</evidence>
<feature type="region of interest" description="Disordered" evidence="1">
    <location>
        <begin position="1"/>
        <end position="29"/>
    </location>
</feature>
<dbReference type="EMBL" id="JAAVJB010000060">
    <property type="protein sequence ID" value="NJP66626.1"/>
    <property type="molecule type" value="Genomic_DNA"/>
</dbReference>
<feature type="compositionally biased region" description="Acidic residues" evidence="1">
    <location>
        <begin position="293"/>
        <end position="322"/>
    </location>
</feature>
<evidence type="ECO:0000256" key="1">
    <source>
        <dbReference type="SAM" id="MobiDB-lite"/>
    </source>
</evidence>
<gene>
    <name evidence="4" type="ORF">HCJ92_10080</name>
</gene>
<dbReference type="Proteomes" id="UP000746503">
    <property type="component" value="Unassembled WGS sequence"/>
</dbReference>
<feature type="transmembrane region" description="Helical" evidence="2">
    <location>
        <begin position="34"/>
        <end position="55"/>
    </location>
</feature>
<evidence type="ECO:0000313" key="4">
    <source>
        <dbReference type="EMBL" id="NJP66626.1"/>
    </source>
</evidence>
<accession>A0ABX1ALQ0</accession>
<proteinExistence type="predicted"/>
<comment type="caution">
    <text evidence="4">The sequence shown here is derived from an EMBL/GenBank/DDBJ whole genome shotgun (WGS) entry which is preliminary data.</text>
</comment>
<dbReference type="InterPro" id="IPR012336">
    <property type="entry name" value="Thioredoxin-like_fold"/>
</dbReference>
<evidence type="ECO:0000259" key="3">
    <source>
        <dbReference type="Pfam" id="PF13462"/>
    </source>
</evidence>
<evidence type="ECO:0000256" key="2">
    <source>
        <dbReference type="SAM" id="Phobius"/>
    </source>
</evidence>
<name>A0ABX1ALQ0_9ACTN</name>
<dbReference type="RefSeq" id="WP_167933151.1">
    <property type="nucleotide sequence ID" value="NZ_JAAVJB010000060.1"/>
</dbReference>
<keyword evidence="2" id="KW-0472">Membrane</keyword>
<dbReference type="Gene3D" id="3.40.30.10">
    <property type="entry name" value="Glutaredoxin"/>
    <property type="match status" value="1"/>
</dbReference>
<sequence length="322" mass="33865">MSKRNTQEAKRAARERLRAEREKDARKEKTRRQLIVGAVAIGVLAVAGFAGMAIANMGGGGSATDWAAVERQIAGEPEEGDESYAEDAPANASGDDGLTVLVGDENAPHTVSFYEEPRCGGCAAFEQRMGEDIKSSIAAGEYNGDFTFGAFFDDNPQAGGDGSKNAIAAMGAALNVSDEAFLGYVDALYSTEFHTSANGMRDFDEDDKLVDIGRSVEELDGEFEQFESDIRNSTFAVWAANMADKFANSGVESTPTIMVDGETITTPETPEALQAALETSAAEGRGNSAGGDSADENPDADADADADTDADAEETEDGESQD</sequence>
<feature type="region of interest" description="Disordered" evidence="1">
    <location>
        <begin position="277"/>
        <end position="322"/>
    </location>
</feature>
<dbReference type="Pfam" id="PF13462">
    <property type="entry name" value="Thioredoxin_4"/>
    <property type="match status" value="1"/>
</dbReference>
<dbReference type="SUPFAM" id="SSF52833">
    <property type="entry name" value="Thioredoxin-like"/>
    <property type="match status" value="1"/>
</dbReference>